<protein>
    <recommendedName>
        <fullName evidence="2">Resolvase HTH domain-containing protein</fullName>
    </recommendedName>
</protein>
<evidence type="ECO:0008006" key="2">
    <source>
        <dbReference type="Google" id="ProtNLM"/>
    </source>
</evidence>
<dbReference type="SUPFAM" id="SSF46689">
    <property type="entry name" value="Homeodomain-like"/>
    <property type="match status" value="1"/>
</dbReference>
<dbReference type="AlphaFoldDB" id="A0A0F9RK91"/>
<accession>A0A0F9RK91</accession>
<organism evidence="1">
    <name type="scientific">marine sediment metagenome</name>
    <dbReference type="NCBI Taxonomy" id="412755"/>
    <lineage>
        <taxon>unclassified sequences</taxon>
        <taxon>metagenomes</taxon>
        <taxon>ecological metagenomes</taxon>
    </lineage>
</organism>
<name>A0A0F9RK91_9ZZZZ</name>
<dbReference type="InterPro" id="IPR009057">
    <property type="entry name" value="Homeodomain-like_sf"/>
</dbReference>
<gene>
    <name evidence="1" type="ORF">LCGC14_0963610</name>
</gene>
<dbReference type="Gene3D" id="1.10.10.60">
    <property type="entry name" value="Homeodomain-like"/>
    <property type="match status" value="1"/>
</dbReference>
<reference evidence="1" key="1">
    <citation type="journal article" date="2015" name="Nature">
        <title>Complex archaea that bridge the gap between prokaryotes and eukaryotes.</title>
        <authorList>
            <person name="Spang A."/>
            <person name="Saw J.H."/>
            <person name="Jorgensen S.L."/>
            <person name="Zaremba-Niedzwiedzka K."/>
            <person name="Martijn J."/>
            <person name="Lind A.E."/>
            <person name="van Eijk R."/>
            <person name="Schleper C."/>
            <person name="Guy L."/>
            <person name="Ettema T.J."/>
        </authorList>
    </citation>
    <scope>NUCLEOTIDE SEQUENCE</scope>
</reference>
<sequence>MTVKRREIEKKERNDEILKDYNDGMKMIDMVAKYRISSSRIYKIIGDHEKRE</sequence>
<proteinExistence type="predicted"/>
<evidence type="ECO:0000313" key="1">
    <source>
        <dbReference type="EMBL" id="KKN17648.1"/>
    </source>
</evidence>
<comment type="caution">
    <text evidence="1">The sequence shown here is derived from an EMBL/GenBank/DDBJ whole genome shotgun (WGS) entry which is preliminary data.</text>
</comment>
<dbReference type="EMBL" id="LAZR01003501">
    <property type="protein sequence ID" value="KKN17648.1"/>
    <property type="molecule type" value="Genomic_DNA"/>
</dbReference>